<evidence type="ECO:0000313" key="3">
    <source>
        <dbReference type="Proteomes" id="UP000557872"/>
    </source>
</evidence>
<feature type="transmembrane region" description="Helical" evidence="1">
    <location>
        <begin position="738"/>
        <end position="765"/>
    </location>
</feature>
<gene>
    <name evidence="2" type="ORF">HW115_07875</name>
</gene>
<feature type="transmembrane region" description="Helical" evidence="1">
    <location>
        <begin position="702"/>
        <end position="726"/>
    </location>
</feature>
<evidence type="ECO:0000256" key="1">
    <source>
        <dbReference type="SAM" id="Phobius"/>
    </source>
</evidence>
<name>A0A851GK29_9BACT</name>
<keyword evidence="3" id="KW-1185">Reference proteome</keyword>
<reference evidence="2 3" key="1">
    <citation type="submission" date="2020-07" db="EMBL/GenBank/DDBJ databases">
        <title>Roseicoccus Jingziensis gen. nov., sp. nov., isolated from coastal seawater.</title>
        <authorList>
            <person name="Feng X."/>
        </authorList>
    </citation>
    <scope>NUCLEOTIDE SEQUENCE [LARGE SCALE GENOMIC DNA]</scope>
    <source>
        <strain evidence="2 3">N1E253</strain>
    </source>
</reference>
<feature type="transmembrane region" description="Helical" evidence="1">
    <location>
        <begin position="12"/>
        <end position="30"/>
    </location>
</feature>
<feature type="transmembrane region" description="Helical" evidence="1">
    <location>
        <begin position="662"/>
        <end position="681"/>
    </location>
</feature>
<dbReference type="AlphaFoldDB" id="A0A851GK29"/>
<organism evidence="2 3">
    <name type="scientific">Oceaniferula marina</name>
    <dbReference type="NCBI Taxonomy" id="2748318"/>
    <lineage>
        <taxon>Bacteria</taxon>
        <taxon>Pseudomonadati</taxon>
        <taxon>Verrucomicrobiota</taxon>
        <taxon>Verrucomicrobiia</taxon>
        <taxon>Verrucomicrobiales</taxon>
        <taxon>Verrucomicrobiaceae</taxon>
        <taxon>Oceaniferula</taxon>
    </lineage>
</organism>
<keyword evidence="1" id="KW-1133">Transmembrane helix</keyword>
<accession>A0A851GK29</accession>
<feature type="transmembrane region" description="Helical" evidence="1">
    <location>
        <begin position="890"/>
        <end position="914"/>
    </location>
</feature>
<evidence type="ECO:0000313" key="2">
    <source>
        <dbReference type="EMBL" id="NWK55525.1"/>
    </source>
</evidence>
<dbReference type="Proteomes" id="UP000557872">
    <property type="component" value="Unassembled WGS sequence"/>
</dbReference>
<proteinExistence type="predicted"/>
<dbReference type="EMBL" id="JACBAZ010000002">
    <property type="protein sequence ID" value="NWK55525.1"/>
    <property type="molecule type" value="Genomic_DNA"/>
</dbReference>
<comment type="caution">
    <text evidence="2">The sequence shown here is derived from an EMBL/GenBank/DDBJ whole genome shotgun (WGS) entry which is preliminary data.</text>
</comment>
<keyword evidence="1" id="KW-0472">Membrane</keyword>
<feature type="transmembrane region" description="Helical" evidence="1">
    <location>
        <begin position="976"/>
        <end position="993"/>
    </location>
</feature>
<protein>
    <submittedName>
        <fullName evidence="2">Uncharacterized protein</fullName>
    </submittedName>
</protein>
<sequence length="1099" mass="124741">MAHHNDSSSGLLLPNLLIIIMVSWGIISSSEPLNTSRPDRGLHANNHTHISARAWEDPLTALEHFLDKNDRAHTFFSSHNENDAPRVDGKPIASIQQTIAEWNQTMTPTLGLIITVPDGFSAKNTERRRRLRYSALAAISESASYIPEQGSQLHCSYYDTSETRWAIPYEIINATHTVWEWRSRKFNSVMILYVNEGYLEESAYHQLRTFVDKMTLAAESCTKHESSKPSPPPKFAIIGPTSSGQYDNIVSDATFHDIKRQIEPDEPPFKTAVTMYASMPTRSTNQTRSYVQRRIYDEFHNTPQIRQSFMAAIQRQGLATEKTNLWNGIRNYWSSLSKHRYDLNFADSFLIKRLSGDDFSICSALVAELKNRGIDPSSPESPVLLITEYDTLYGKSLPQSFRQAAWSETLGQDKRNQVDIKHEQQIRTITYLNGLDGQTNHNSHSGTTDKNTDLSEIPWGNSQYDYVRRLVSRIRDLETAQGKRFAAIGVLGSDVYDKLLLLRALRKPFTHAQFFTTDMDATLLSPKERKYTNNLIVASPYGLSLRNALQHTIPPFRDTYQTATYLATLEAIHYFSMVRHGERIKLPPDGEERRRVPLPAERNVVRVYELGRQAPRLLSWYQVDDVSGEGAPIASDPNDTGLVAFPGWEENSAEKELKAQHAIPFFIFMYAFFCILIISLGKRGIKNHPQIEISRLSGKTSYIWTRAALASLFGSFVLLTTLFYFIHSLSGNASEEPFALWAGISIWPSAVIMAMTSTLCVYCVWKSWFDIQSAQLRCESQFLSLFENPTPVDHKVEARPRFHQLQILFRSALVWFPFMISSGKSAKEDNLPTLWHRFLITGSQSQRLLRSFAFTLILAAFYMAMTTYWNSPINPARGSGSRICFEWVRISSWLCQLFLLCYVLDAHLLSLRILQHIKQWLRGYNSPYITSEKSTQPKLTSNHHPYAAEANNDPGVWESQLAQIATAQVRATCPTVYYPFIAIFLLITSRNAIFDHFDWPLSLTLVLAFAIVILVMISIMLQHKSSSILSIARYRVTLALLNDQCKEAPLQKASKILETSKERTSLGIINNPLFKAILLPLGGTGIFQLIEIIAPSIKG</sequence>
<dbReference type="RefSeq" id="WP_178932037.1">
    <property type="nucleotide sequence ID" value="NZ_JACBAZ010000002.1"/>
</dbReference>
<feature type="transmembrane region" description="Helical" evidence="1">
    <location>
        <begin position="848"/>
        <end position="870"/>
    </location>
</feature>
<feature type="transmembrane region" description="Helical" evidence="1">
    <location>
        <begin position="999"/>
        <end position="1021"/>
    </location>
</feature>
<keyword evidence="1" id="KW-0812">Transmembrane</keyword>